<protein>
    <submittedName>
        <fullName evidence="1">Uncharacterized protein</fullName>
    </submittedName>
</protein>
<evidence type="ECO:0000313" key="1">
    <source>
        <dbReference type="EMBL" id="GAA4085203.1"/>
    </source>
</evidence>
<dbReference type="EMBL" id="BAAAZG010000038">
    <property type="protein sequence ID" value="GAA4085203.1"/>
    <property type="molecule type" value="Genomic_DNA"/>
</dbReference>
<reference evidence="2" key="1">
    <citation type="journal article" date="2019" name="Int. J. Syst. Evol. Microbiol.">
        <title>The Global Catalogue of Microorganisms (GCM) 10K type strain sequencing project: providing services to taxonomists for standard genome sequencing and annotation.</title>
        <authorList>
            <consortium name="The Broad Institute Genomics Platform"/>
            <consortium name="The Broad Institute Genome Sequencing Center for Infectious Disease"/>
            <person name="Wu L."/>
            <person name="Ma J."/>
        </authorList>
    </citation>
    <scope>NUCLEOTIDE SEQUENCE [LARGE SCALE GENOMIC DNA]</scope>
    <source>
        <strain evidence="2">JCM 16702</strain>
    </source>
</reference>
<keyword evidence="2" id="KW-1185">Reference proteome</keyword>
<evidence type="ECO:0000313" key="2">
    <source>
        <dbReference type="Proteomes" id="UP001500683"/>
    </source>
</evidence>
<dbReference type="RefSeq" id="WP_344952446.1">
    <property type="nucleotide sequence ID" value="NZ_BAAAZG010000038.1"/>
</dbReference>
<proteinExistence type="predicted"/>
<name>A0ABP7WBR6_9ACTN</name>
<organism evidence="1 2">
    <name type="scientific">Actinomadura miaoliensis</name>
    <dbReference type="NCBI Taxonomy" id="430685"/>
    <lineage>
        <taxon>Bacteria</taxon>
        <taxon>Bacillati</taxon>
        <taxon>Actinomycetota</taxon>
        <taxon>Actinomycetes</taxon>
        <taxon>Streptosporangiales</taxon>
        <taxon>Thermomonosporaceae</taxon>
        <taxon>Actinomadura</taxon>
    </lineage>
</organism>
<accession>A0ABP7WBR6</accession>
<dbReference type="Proteomes" id="UP001500683">
    <property type="component" value="Unassembled WGS sequence"/>
</dbReference>
<comment type="caution">
    <text evidence="1">The sequence shown here is derived from an EMBL/GenBank/DDBJ whole genome shotgun (WGS) entry which is preliminary data.</text>
</comment>
<sequence length="112" mass="12461">MSYPTELTDIERRLRDIRAVRVVTIDRPDGTGTDAMRRVAEADRAMVKDLTDRGWLTWRHLLAARMHAAFAASGPDALRAALLDAAAVTLDWIEAIDRRSNATESDTPGESR</sequence>
<gene>
    <name evidence="1" type="ORF">GCM10022214_51510</name>
</gene>